<evidence type="ECO:0000256" key="4">
    <source>
        <dbReference type="ARBA" id="ARBA00022692"/>
    </source>
</evidence>
<dbReference type="GO" id="GO:0044038">
    <property type="term" value="P:cell wall macromolecule biosynthetic process"/>
    <property type="evidence" value="ECO:0007669"/>
    <property type="project" value="TreeGrafter"/>
</dbReference>
<feature type="transmembrane region" description="Helical" evidence="8">
    <location>
        <begin position="286"/>
        <end position="306"/>
    </location>
</feature>
<gene>
    <name evidence="9" type="primary">wecA</name>
    <name evidence="9" type="ordered locus">HRM2_29770</name>
</gene>
<feature type="transmembrane region" description="Helical" evidence="8">
    <location>
        <begin position="131"/>
        <end position="152"/>
    </location>
</feature>
<feature type="transmembrane region" description="Helical" evidence="8">
    <location>
        <begin position="260"/>
        <end position="279"/>
    </location>
</feature>
<evidence type="ECO:0000256" key="7">
    <source>
        <dbReference type="PIRSR" id="PIRSR600715-1"/>
    </source>
</evidence>
<organism evidence="9 10">
    <name type="scientific">Desulforapulum autotrophicum (strain ATCC 43914 / DSM 3382 / VKM B-1955 / HRM2)</name>
    <name type="common">Desulfobacterium autotrophicum</name>
    <dbReference type="NCBI Taxonomy" id="177437"/>
    <lineage>
        <taxon>Bacteria</taxon>
        <taxon>Pseudomonadati</taxon>
        <taxon>Thermodesulfobacteriota</taxon>
        <taxon>Desulfobacteria</taxon>
        <taxon>Desulfobacterales</taxon>
        <taxon>Desulfobacteraceae</taxon>
        <taxon>Desulforapulum</taxon>
    </lineage>
</organism>
<name>C0QK34_DESAH</name>
<dbReference type="GO" id="GO:0009103">
    <property type="term" value="P:lipopolysaccharide biosynthetic process"/>
    <property type="evidence" value="ECO:0007669"/>
    <property type="project" value="TreeGrafter"/>
</dbReference>
<keyword evidence="5 8" id="KW-1133">Transmembrane helix</keyword>
<dbReference type="GO" id="GO:0046872">
    <property type="term" value="F:metal ion binding"/>
    <property type="evidence" value="ECO:0007669"/>
    <property type="project" value="UniProtKB-KW"/>
</dbReference>
<evidence type="ECO:0000256" key="8">
    <source>
        <dbReference type="SAM" id="Phobius"/>
    </source>
</evidence>
<protein>
    <submittedName>
        <fullName evidence="9">WecA</fullName>
        <ecNumber evidence="9">2.7.8.13</ecNumber>
    </submittedName>
</protein>
<reference evidence="9 10" key="1">
    <citation type="journal article" date="2009" name="Environ. Microbiol.">
        <title>Genome sequence of Desulfobacterium autotrophicum HRM2, a marine sulfate reducer oxidizing organic carbon completely to carbon dioxide.</title>
        <authorList>
            <person name="Strittmatter A.W."/>
            <person name="Liesegang H."/>
            <person name="Rabus R."/>
            <person name="Decker I."/>
            <person name="Amann J."/>
            <person name="Andres S."/>
            <person name="Henne A."/>
            <person name="Fricke W.F."/>
            <person name="Martinez-Arias R."/>
            <person name="Bartels D."/>
            <person name="Goesmann A."/>
            <person name="Krause L."/>
            <person name="Puehler A."/>
            <person name="Klenk H.P."/>
            <person name="Richter M."/>
            <person name="Schuler M."/>
            <person name="Gloeckner F.O."/>
            <person name="Meyerdierks A."/>
            <person name="Gottschalk G."/>
            <person name="Amann R."/>
        </authorList>
    </citation>
    <scope>NUCLEOTIDE SEQUENCE [LARGE SCALE GENOMIC DNA]</scope>
    <source>
        <strain evidence="10">ATCC 43914 / DSM 3382 / HRM2</strain>
    </source>
</reference>
<feature type="transmembrane region" description="Helical" evidence="8">
    <location>
        <begin position="159"/>
        <end position="178"/>
    </location>
</feature>
<dbReference type="HOGENOM" id="CLU_023982_3_0_7"/>
<keyword evidence="6 8" id="KW-0472">Membrane</keyword>
<keyword evidence="3 9" id="KW-0808">Transferase</keyword>
<keyword evidence="7" id="KW-0460">Magnesium</keyword>
<dbReference type="Pfam" id="PF00953">
    <property type="entry name" value="Glycos_transf_4"/>
    <property type="match status" value="1"/>
</dbReference>
<accession>C0QK34</accession>
<feature type="transmembrane region" description="Helical" evidence="8">
    <location>
        <begin position="184"/>
        <end position="204"/>
    </location>
</feature>
<dbReference type="KEGG" id="dat:HRM2_29770"/>
<dbReference type="EMBL" id="CP001087">
    <property type="protein sequence ID" value="ACN16060.1"/>
    <property type="molecule type" value="Genomic_DNA"/>
</dbReference>
<keyword evidence="4 8" id="KW-0812">Transmembrane</keyword>
<dbReference type="EC" id="2.7.8.13" evidence="9"/>
<comment type="subcellular location">
    <subcellularLocation>
        <location evidence="1">Cell membrane</location>
        <topology evidence="1">Multi-pass membrane protein</topology>
    </subcellularLocation>
</comment>
<keyword evidence="2" id="KW-1003">Cell membrane</keyword>
<comment type="cofactor">
    <cofactor evidence="7">
        <name>Mg(2+)</name>
        <dbReference type="ChEBI" id="CHEBI:18420"/>
    </cofactor>
</comment>
<dbReference type="eggNOG" id="COG0472">
    <property type="taxonomic scope" value="Bacteria"/>
</dbReference>
<evidence type="ECO:0000313" key="9">
    <source>
        <dbReference type="EMBL" id="ACN16060.1"/>
    </source>
</evidence>
<dbReference type="GO" id="GO:0005886">
    <property type="term" value="C:plasma membrane"/>
    <property type="evidence" value="ECO:0007669"/>
    <property type="project" value="UniProtKB-SubCell"/>
</dbReference>
<feature type="transmembrane region" description="Helical" evidence="8">
    <location>
        <begin position="44"/>
        <end position="75"/>
    </location>
</feature>
<dbReference type="GO" id="GO:0071555">
    <property type="term" value="P:cell wall organization"/>
    <property type="evidence" value="ECO:0007669"/>
    <property type="project" value="TreeGrafter"/>
</dbReference>
<evidence type="ECO:0000313" key="10">
    <source>
        <dbReference type="Proteomes" id="UP000000442"/>
    </source>
</evidence>
<dbReference type="PANTHER" id="PTHR22926">
    <property type="entry name" value="PHOSPHO-N-ACETYLMURAMOYL-PENTAPEPTIDE-TRANSFERASE"/>
    <property type="match status" value="1"/>
</dbReference>
<evidence type="ECO:0000256" key="3">
    <source>
        <dbReference type="ARBA" id="ARBA00022679"/>
    </source>
</evidence>
<dbReference type="CDD" id="cd06854">
    <property type="entry name" value="GT_WbpL_WbcO_like"/>
    <property type="match status" value="1"/>
</dbReference>
<dbReference type="GO" id="GO:0016780">
    <property type="term" value="F:phosphotransferase activity, for other substituted phosphate groups"/>
    <property type="evidence" value="ECO:0007669"/>
    <property type="project" value="InterPro"/>
</dbReference>
<dbReference type="Proteomes" id="UP000000442">
    <property type="component" value="Chromosome"/>
</dbReference>
<evidence type="ECO:0000256" key="2">
    <source>
        <dbReference type="ARBA" id="ARBA00022475"/>
    </source>
</evidence>
<dbReference type="AlphaFoldDB" id="C0QK34"/>
<evidence type="ECO:0000256" key="6">
    <source>
        <dbReference type="ARBA" id="ARBA00023136"/>
    </source>
</evidence>
<feature type="binding site" evidence="7">
    <location>
        <position position="126"/>
    </location>
    <ligand>
        <name>Mg(2+)</name>
        <dbReference type="ChEBI" id="CHEBI:18420"/>
    </ligand>
</feature>
<feature type="transmembrane region" description="Helical" evidence="8">
    <location>
        <begin position="87"/>
        <end position="111"/>
    </location>
</feature>
<dbReference type="STRING" id="177437.HRM2_29770"/>
<dbReference type="PANTHER" id="PTHR22926:SF3">
    <property type="entry name" value="UNDECAPRENYL-PHOSPHATE ALPHA-N-ACETYLGLUCOSAMINYL 1-PHOSPHATE TRANSFERASE"/>
    <property type="match status" value="1"/>
</dbReference>
<keyword evidence="10" id="KW-1185">Reference proteome</keyword>
<evidence type="ECO:0000256" key="5">
    <source>
        <dbReference type="ARBA" id="ARBA00022989"/>
    </source>
</evidence>
<feature type="binding site" evidence="7">
    <location>
        <position position="187"/>
    </location>
    <ligand>
        <name>Mg(2+)</name>
        <dbReference type="ChEBI" id="CHEBI:18420"/>
    </ligand>
</feature>
<keyword evidence="7" id="KW-0479">Metal-binding</keyword>
<evidence type="ECO:0000256" key="1">
    <source>
        <dbReference type="ARBA" id="ARBA00004651"/>
    </source>
</evidence>
<sequence>MLSLLFGVAGAALFFHKGAAGGFLDNPNHRSSHRVTTPKGAGLGFLVSFVAVAWWLETDPLFWLPLALVSFMGFVDDRMGLPALPRLVIQLIAGSVLVFGVCTCYITWWSIPAWALFMAGTANCYNFMDGIDGIAALTAVAGFSMVAYYLHLVGAFDDYVRVSLCTGAACLGFLPYNLPKARVFMGDTGSLLIGFLFGAIVCRFSLNVHEFLILVSFIFPFYCDELITMALRLKQRENLLEPHRQHIYQILANEGGFSHLSVAIFYVTIQIIVGFLMIIMHKQPAVVLFFLLTLLFLFFGVLSYSIRKKYYEKF</sequence>
<proteinExistence type="predicted"/>
<dbReference type="InterPro" id="IPR000715">
    <property type="entry name" value="Glycosyl_transferase_4"/>
</dbReference>